<name>A0A0L0HV90_SPIPD</name>
<dbReference type="STRING" id="645134.A0A0L0HV90"/>
<comment type="subcellular location">
    <subcellularLocation>
        <location evidence="8">Mitochondrion</location>
    </subcellularLocation>
</comment>
<dbReference type="EMBL" id="KQ257450">
    <property type="protein sequence ID" value="KND05002.1"/>
    <property type="molecule type" value="Genomic_DNA"/>
</dbReference>
<dbReference type="AlphaFoldDB" id="A0A0L0HV90"/>
<dbReference type="InParanoid" id="A0A0L0HV90"/>
<dbReference type="NCBIfam" id="TIGR00133">
    <property type="entry name" value="gatB"/>
    <property type="match status" value="1"/>
</dbReference>
<sequence>MHSRWPVHAGLRHLARRHVPIRHSHTTLSQPPQTHLITTPTGQTYEPIIGLEVHAQLLTSTKLFSPAPSLPSSSSPNIAVDPTDAAFPGTLPVLNAQAVTLAVKTALALESDIQLVSSFDRKHYFYPDLPPGYQITQFWNPIARGGSLAVGMADGLPYTRRVRFMQIQLEQDSGKSVLGVKDGQTLVDLNRAGVGVLELITEPDLRSSLETVTFLKKLQRLLWYTSISSPDMDEGAWRCDINVSVRPLGAPYGTRTEIKHLVKFTSIKAAIEYEIDRQVQLLELGQPVQQETRSFDPRLAQTVRLRGKEGVQDYRYMPEPDLPSIHLTPAFISNISQTLPEPLDTRRTRLAKQYKLSPYQIEILMSEPGAVEYFEKVAVGRRGGKVANWIIGDLFGSLRSRHLNLLSCTVQPTRLGALIDLVETGRVSGLRAKDILHTMMDGNTQSPLEIAQEQGWILASDVQALEKLCEELLEEFPEMAVKVRNGKTRVIKFFVGEVMKRTKGKSDPVLVAEVFAKLFKM</sequence>
<organism evidence="10 11">
    <name type="scientific">Spizellomyces punctatus (strain DAOM BR117)</name>
    <dbReference type="NCBI Taxonomy" id="645134"/>
    <lineage>
        <taxon>Eukaryota</taxon>
        <taxon>Fungi</taxon>
        <taxon>Fungi incertae sedis</taxon>
        <taxon>Chytridiomycota</taxon>
        <taxon>Chytridiomycota incertae sedis</taxon>
        <taxon>Chytridiomycetes</taxon>
        <taxon>Spizellomycetales</taxon>
        <taxon>Spizellomycetaceae</taxon>
        <taxon>Spizellomyces</taxon>
    </lineage>
</organism>
<comment type="similarity">
    <text evidence="1 8">Belongs to the GatB/GatE family. GatB subfamily.</text>
</comment>
<dbReference type="FunCoup" id="A0A0L0HV90">
    <property type="interactions" value="291"/>
</dbReference>
<keyword evidence="5 8" id="KW-0648">Protein biosynthesis</keyword>
<evidence type="ECO:0000313" key="10">
    <source>
        <dbReference type="EMBL" id="KND05002.1"/>
    </source>
</evidence>
<dbReference type="InterPro" id="IPR003789">
    <property type="entry name" value="Asn/Gln_tRNA_amidoTrase-B-like"/>
</dbReference>
<reference evidence="10 11" key="1">
    <citation type="submission" date="2009-08" db="EMBL/GenBank/DDBJ databases">
        <title>The Genome Sequence of Spizellomyces punctatus strain DAOM BR117.</title>
        <authorList>
            <consortium name="The Broad Institute Genome Sequencing Platform"/>
            <person name="Russ C."/>
            <person name="Cuomo C."/>
            <person name="Shea T."/>
            <person name="Young S.K."/>
            <person name="Zeng Q."/>
            <person name="Koehrsen M."/>
            <person name="Haas B."/>
            <person name="Borodovsky M."/>
            <person name="Guigo R."/>
            <person name="Alvarado L."/>
            <person name="Berlin A."/>
            <person name="Bochicchio J."/>
            <person name="Borenstein D."/>
            <person name="Chapman S."/>
            <person name="Chen Z."/>
            <person name="Engels R."/>
            <person name="Freedman E."/>
            <person name="Gellesch M."/>
            <person name="Goldberg J."/>
            <person name="Griggs A."/>
            <person name="Gujja S."/>
            <person name="Heiman D."/>
            <person name="Hepburn T."/>
            <person name="Howarth C."/>
            <person name="Jen D."/>
            <person name="Larson L."/>
            <person name="Lewis B."/>
            <person name="Mehta T."/>
            <person name="Park D."/>
            <person name="Pearson M."/>
            <person name="Roberts A."/>
            <person name="Saif S."/>
            <person name="Shenoy N."/>
            <person name="Sisk P."/>
            <person name="Stolte C."/>
            <person name="Sykes S."/>
            <person name="Thomson T."/>
            <person name="Walk T."/>
            <person name="White J."/>
            <person name="Yandava C."/>
            <person name="Burger G."/>
            <person name="Gray M.W."/>
            <person name="Holland P.W.H."/>
            <person name="King N."/>
            <person name="Lang F.B.F."/>
            <person name="Roger A.J."/>
            <person name="Ruiz-Trillo I."/>
            <person name="Lander E."/>
            <person name="Nusbaum C."/>
        </authorList>
    </citation>
    <scope>NUCLEOTIDE SEQUENCE [LARGE SCALE GENOMIC DNA]</scope>
    <source>
        <strain evidence="10 11">DAOM BR117</strain>
    </source>
</reference>
<comment type="catalytic activity">
    <reaction evidence="7 8">
        <text>L-glutamyl-tRNA(Gln) + L-glutamine + ATP + H2O = L-glutaminyl-tRNA(Gln) + L-glutamate + ADP + phosphate + H(+)</text>
        <dbReference type="Rhea" id="RHEA:17521"/>
        <dbReference type="Rhea" id="RHEA-COMP:9681"/>
        <dbReference type="Rhea" id="RHEA-COMP:9684"/>
        <dbReference type="ChEBI" id="CHEBI:15377"/>
        <dbReference type="ChEBI" id="CHEBI:15378"/>
        <dbReference type="ChEBI" id="CHEBI:29985"/>
        <dbReference type="ChEBI" id="CHEBI:30616"/>
        <dbReference type="ChEBI" id="CHEBI:43474"/>
        <dbReference type="ChEBI" id="CHEBI:58359"/>
        <dbReference type="ChEBI" id="CHEBI:78520"/>
        <dbReference type="ChEBI" id="CHEBI:78521"/>
        <dbReference type="ChEBI" id="CHEBI:456216"/>
    </reaction>
</comment>
<dbReference type="Pfam" id="PF02637">
    <property type="entry name" value="GatB_Yqey"/>
    <property type="match status" value="1"/>
</dbReference>
<keyword evidence="8" id="KW-0496">Mitochondrion</keyword>
<feature type="domain" description="Asn/Gln amidotransferase" evidence="9">
    <location>
        <begin position="372"/>
        <end position="518"/>
    </location>
</feature>
<accession>A0A0L0HV90</accession>
<comment type="catalytic activity">
    <reaction evidence="6">
        <text>L-aspartyl-tRNA(Asn) + L-glutamine + ATP + H2O = L-asparaginyl-tRNA(Asn) + L-glutamate + ADP + phosphate + 2 H(+)</text>
        <dbReference type="Rhea" id="RHEA:14513"/>
        <dbReference type="Rhea" id="RHEA-COMP:9674"/>
        <dbReference type="Rhea" id="RHEA-COMP:9677"/>
        <dbReference type="ChEBI" id="CHEBI:15377"/>
        <dbReference type="ChEBI" id="CHEBI:15378"/>
        <dbReference type="ChEBI" id="CHEBI:29985"/>
        <dbReference type="ChEBI" id="CHEBI:30616"/>
        <dbReference type="ChEBI" id="CHEBI:43474"/>
        <dbReference type="ChEBI" id="CHEBI:58359"/>
        <dbReference type="ChEBI" id="CHEBI:78515"/>
        <dbReference type="ChEBI" id="CHEBI:78516"/>
        <dbReference type="ChEBI" id="CHEBI:456216"/>
    </reaction>
</comment>
<evidence type="ECO:0000256" key="1">
    <source>
        <dbReference type="ARBA" id="ARBA00005306"/>
    </source>
</evidence>
<dbReference type="InterPro" id="IPR023168">
    <property type="entry name" value="GatB_Yqey_C_2"/>
</dbReference>
<dbReference type="GO" id="GO:0016740">
    <property type="term" value="F:transferase activity"/>
    <property type="evidence" value="ECO:0007669"/>
    <property type="project" value="UniProtKB-KW"/>
</dbReference>
<dbReference type="OrthoDB" id="1722066at2759"/>
<dbReference type="SUPFAM" id="SSF89095">
    <property type="entry name" value="GatB/YqeY motif"/>
    <property type="match status" value="1"/>
</dbReference>
<dbReference type="SUPFAM" id="SSF55931">
    <property type="entry name" value="Glutamine synthetase/guanido kinase"/>
    <property type="match status" value="1"/>
</dbReference>
<dbReference type="InterPro" id="IPR017959">
    <property type="entry name" value="Asn/Gln-tRNA_amidoTrfase_suB/E"/>
</dbReference>
<dbReference type="GeneID" id="27684395"/>
<dbReference type="GO" id="GO:0050566">
    <property type="term" value="F:asparaginyl-tRNA synthase (glutamine-hydrolyzing) activity"/>
    <property type="evidence" value="ECO:0007669"/>
    <property type="project" value="RHEA"/>
</dbReference>
<dbReference type="EC" id="6.3.5.-" evidence="8"/>
<dbReference type="NCBIfam" id="NF004012">
    <property type="entry name" value="PRK05477.1-2"/>
    <property type="match status" value="1"/>
</dbReference>
<dbReference type="FunFam" id="1.10.10.410:FF:000001">
    <property type="entry name" value="Aspartyl/glutamyl-tRNA(Asn/Gln) amidotransferase subunit B"/>
    <property type="match status" value="1"/>
</dbReference>
<keyword evidence="10" id="KW-0808">Transferase</keyword>
<dbReference type="InterPro" id="IPR018027">
    <property type="entry name" value="Asn/Gln_amidotransferase"/>
</dbReference>
<dbReference type="RefSeq" id="XP_016613041.1">
    <property type="nucleotide sequence ID" value="XM_016749011.1"/>
</dbReference>
<dbReference type="Proteomes" id="UP000053201">
    <property type="component" value="Unassembled WGS sequence"/>
</dbReference>
<keyword evidence="4 8" id="KW-0067">ATP-binding</keyword>
<dbReference type="eggNOG" id="KOG2438">
    <property type="taxonomic scope" value="Eukaryota"/>
</dbReference>
<dbReference type="SMART" id="SM00845">
    <property type="entry name" value="GatB_Yqey"/>
    <property type="match status" value="1"/>
</dbReference>
<keyword evidence="11" id="KW-1185">Reference proteome</keyword>
<dbReference type="PANTHER" id="PTHR11659:SF0">
    <property type="entry name" value="GLUTAMYL-TRNA(GLN) AMIDOTRANSFERASE SUBUNIT B, MITOCHONDRIAL"/>
    <property type="match status" value="1"/>
</dbReference>
<evidence type="ECO:0000256" key="2">
    <source>
        <dbReference type="ARBA" id="ARBA00022598"/>
    </source>
</evidence>
<dbReference type="VEuPathDB" id="FungiDB:SPPG_00683"/>
<dbReference type="InterPro" id="IPR014746">
    <property type="entry name" value="Gln_synth/guanido_kin_cat_dom"/>
</dbReference>
<comment type="subunit">
    <text evidence="8">Subunit of the heterotrimeric GatCAB amidotransferase (AdT) complex, composed of A, B and C subunits.</text>
</comment>
<dbReference type="Gene3D" id="1.10.10.410">
    <property type="match status" value="1"/>
</dbReference>
<evidence type="ECO:0000256" key="6">
    <source>
        <dbReference type="ARBA" id="ARBA00047380"/>
    </source>
</evidence>
<dbReference type="PANTHER" id="PTHR11659">
    <property type="entry name" value="GLUTAMYL-TRNA GLN AMIDOTRANSFERASE SUBUNIT B MITOCHONDRIAL AND PROKARYOTIC PET112-RELATED"/>
    <property type="match status" value="1"/>
</dbReference>
<evidence type="ECO:0000259" key="9">
    <source>
        <dbReference type="SMART" id="SM00845"/>
    </source>
</evidence>
<evidence type="ECO:0000256" key="8">
    <source>
        <dbReference type="HAMAP-Rule" id="MF_03147"/>
    </source>
</evidence>
<dbReference type="GO" id="GO:0005739">
    <property type="term" value="C:mitochondrion"/>
    <property type="evidence" value="ECO:0007669"/>
    <property type="project" value="UniProtKB-SubCell"/>
</dbReference>
<dbReference type="NCBIfam" id="NF004014">
    <property type="entry name" value="PRK05477.1-4"/>
    <property type="match status" value="1"/>
</dbReference>
<evidence type="ECO:0000313" key="11">
    <source>
        <dbReference type="Proteomes" id="UP000053201"/>
    </source>
</evidence>
<protein>
    <recommendedName>
        <fullName evidence="8">Glutamyl-tRNA(Gln) amidotransferase subunit B, mitochondrial</fullName>
        <shortName evidence="8">Glu-AdT subunit B</shortName>
        <ecNumber evidence="8">6.3.5.-</ecNumber>
    </recommendedName>
</protein>
<dbReference type="Pfam" id="PF02934">
    <property type="entry name" value="GatB_N"/>
    <property type="match status" value="1"/>
</dbReference>
<dbReference type="GO" id="GO:0070681">
    <property type="term" value="P:glutaminyl-tRNAGln biosynthesis via transamidation"/>
    <property type="evidence" value="ECO:0007669"/>
    <property type="project" value="UniProtKB-UniRule"/>
</dbReference>
<gene>
    <name evidence="10" type="ORF">SPPG_00683</name>
</gene>
<dbReference type="GO" id="GO:0032543">
    <property type="term" value="P:mitochondrial translation"/>
    <property type="evidence" value="ECO:0007669"/>
    <property type="project" value="UniProtKB-UniRule"/>
</dbReference>
<dbReference type="InterPro" id="IPR004413">
    <property type="entry name" value="GatB"/>
</dbReference>
<evidence type="ECO:0000256" key="3">
    <source>
        <dbReference type="ARBA" id="ARBA00022741"/>
    </source>
</evidence>
<evidence type="ECO:0000256" key="5">
    <source>
        <dbReference type="ARBA" id="ARBA00022917"/>
    </source>
</evidence>
<dbReference type="HAMAP" id="MF_00121">
    <property type="entry name" value="GatB"/>
    <property type="match status" value="1"/>
</dbReference>
<keyword evidence="3 8" id="KW-0547">Nucleotide-binding</keyword>
<dbReference type="InterPro" id="IPR006075">
    <property type="entry name" value="Asn/Gln-tRNA_Trfase_suB/E_cat"/>
</dbReference>
<evidence type="ECO:0000256" key="4">
    <source>
        <dbReference type="ARBA" id="ARBA00022840"/>
    </source>
</evidence>
<keyword evidence="2 8" id="KW-0436">Ligase</keyword>
<comment type="function">
    <text evidence="8">Allows the formation of correctly charged Gln-tRNA(Gln) through the transamidation of misacylated Glu-tRNA(Gln) in the mitochondria. The reaction takes place in the presence of glutamine and ATP through an activated gamma-phospho-Glu-tRNA(Gln).</text>
</comment>
<evidence type="ECO:0000256" key="7">
    <source>
        <dbReference type="ARBA" id="ARBA00047913"/>
    </source>
</evidence>
<dbReference type="GO" id="GO:0030956">
    <property type="term" value="C:glutamyl-tRNA(Gln) amidotransferase complex"/>
    <property type="evidence" value="ECO:0007669"/>
    <property type="project" value="UniProtKB-UniRule"/>
</dbReference>
<dbReference type="OMA" id="ARKWWMG"/>
<dbReference type="GO" id="GO:0050567">
    <property type="term" value="F:glutaminyl-tRNA synthase (glutamine-hydrolyzing) activity"/>
    <property type="evidence" value="ECO:0007669"/>
    <property type="project" value="UniProtKB-UniRule"/>
</dbReference>
<dbReference type="GO" id="GO:0005524">
    <property type="term" value="F:ATP binding"/>
    <property type="evidence" value="ECO:0007669"/>
    <property type="project" value="UniProtKB-KW"/>
</dbReference>
<proteinExistence type="inferred from homology"/>